<reference evidence="9 10" key="1">
    <citation type="submission" date="2015-09" db="EMBL/GenBank/DDBJ databases">
        <title>Identification and resolution of microdiversity through metagenomic sequencing of parallel consortia.</title>
        <authorList>
            <person name="Nelson W.C."/>
            <person name="Romine M.F."/>
            <person name="Lindemann S.R."/>
        </authorList>
    </citation>
    <scope>NUCLEOTIDE SEQUENCE [LARGE SCALE GENOMIC DNA]</scope>
    <source>
        <strain evidence="9">Ana</strain>
    </source>
</reference>
<evidence type="ECO:0000256" key="4">
    <source>
        <dbReference type="ARBA" id="ARBA00022692"/>
    </source>
</evidence>
<dbReference type="AlphaFoldDB" id="A0A0N8KMW1"/>
<gene>
    <name evidence="9" type="primary">wecA-2</name>
    <name evidence="9" type="ORF">HLUCCA11_12945</name>
</gene>
<feature type="transmembrane region" description="Helical" evidence="8">
    <location>
        <begin position="171"/>
        <end position="190"/>
    </location>
</feature>
<keyword evidence="4 8" id="KW-0812">Transmembrane</keyword>
<dbReference type="PROSITE" id="PS01348">
    <property type="entry name" value="MRAY_2"/>
    <property type="match status" value="1"/>
</dbReference>
<dbReference type="PATRIC" id="fig|1666911.3.peg.4799"/>
<keyword evidence="3 9" id="KW-0808">Transferase</keyword>
<feature type="transmembrane region" description="Helical" evidence="8">
    <location>
        <begin position="49"/>
        <end position="69"/>
    </location>
</feature>
<feature type="transmembrane region" description="Helical" evidence="8">
    <location>
        <begin position="6"/>
        <end position="29"/>
    </location>
</feature>
<sequence>MAIYWIYIATCLLSASVALATTPIVRLIALKFKKFDVPTERKIHRQPMVRLGGIAIFGATLVSLFFAWLAGALDEFTAETLSTILLLLLGGSSFFFVGFADDLFELSAIKRLCMQGAIASIFWSLGIQIDTLTLPGLSAPIALGWLSLPITVFWLAGVVNAINWIDGLDGLATGVSSIITAVLVMLGIAMSQPVPAIIGSALLGSLLGFLYHNYNPAKIFMGDGGAYFIGFILASLCIVGPQHIDSPFSTVLPLVILAVPLGDMIAVILARLYRKKSPFSADNLHLHHRLMSFDLTHQSTVWVIYALTLATGSLAFVSVGLVSWLTLSIGLTVLLCFGLLCFGIWQLKAVATTSSKPSNIVVGKGLW</sequence>
<feature type="transmembrane region" description="Helical" evidence="8">
    <location>
        <begin position="226"/>
        <end position="244"/>
    </location>
</feature>
<keyword evidence="6 8" id="KW-0472">Membrane</keyword>
<feature type="binding site" evidence="7">
    <location>
        <position position="223"/>
    </location>
    <ligand>
        <name>Mg(2+)</name>
        <dbReference type="ChEBI" id="CHEBI:18420"/>
    </ligand>
</feature>
<dbReference type="PANTHER" id="PTHR22926">
    <property type="entry name" value="PHOSPHO-N-ACETYLMURAMOYL-PENTAPEPTIDE-TRANSFERASE"/>
    <property type="match status" value="1"/>
</dbReference>
<dbReference type="GO" id="GO:0046872">
    <property type="term" value="F:metal ion binding"/>
    <property type="evidence" value="ECO:0007669"/>
    <property type="project" value="UniProtKB-KW"/>
</dbReference>
<feature type="transmembrane region" description="Helical" evidence="8">
    <location>
        <begin position="141"/>
        <end position="159"/>
    </location>
</feature>
<evidence type="ECO:0000313" key="10">
    <source>
        <dbReference type="Proteomes" id="UP000050465"/>
    </source>
</evidence>
<feature type="transmembrane region" description="Helical" evidence="8">
    <location>
        <begin position="112"/>
        <end position="129"/>
    </location>
</feature>
<evidence type="ECO:0000256" key="2">
    <source>
        <dbReference type="ARBA" id="ARBA00022475"/>
    </source>
</evidence>
<keyword evidence="5 8" id="KW-1133">Transmembrane helix</keyword>
<feature type="transmembrane region" description="Helical" evidence="8">
    <location>
        <begin position="327"/>
        <end position="347"/>
    </location>
</feature>
<evidence type="ECO:0000256" key="7">
    <source>
        <dbReference type="PIRSR" id="PIRSR600715-1"/>
    </source>
</evidence>
<keyword evidence="2" id="KW-1003">Cell membrane</keyword>
<evidence type="ECO:0000313" key="9">
    <source>
        <dbReference type="EMBL" id="KPQ34842.1"/>
    </source>
</evidence>
<evidence type="ECO:0000256" key="8">
    <source>
        <dbReference type="SAM" id="Phobius"/>
    </source>
</evidence>
<evidence type="ECO:0000256" key="5">
    <source>
        <dbReference type="ARBA" id="ARBA00022989"/>
    </source>
</evidence>
<proteinExistence type="predicted"/>
<dbReference type="EMBL" id="LJZR01000016">
    <property type="protein sequence ID" value="KPQ34842.1"/>
    <property type="molecule type" value="Genomic_DNA"/>
</dbReference>
<dbReference type="CDD" id="cd06853">
    <property type="entry name" value="GT_WecA_like"/>
    <property type="match status" value="1"/>
</dbReference>
<comment type="cofactor">
    <cofactor evidence="7">
        <name>Mg(2+)</name>
        <dbReference type="ChEBI" id="CHEBI:18420"/>
    </cofactor>
</comment>
<feature type="transmembrane region" description="Helical" evidence="8">
    <location>
        <begin position="299"/>
        <end position="321"/>
    </location>
</feature>
<feature type="binding site" evidence="7">
    <location>
        <position position="163"/>
    </location>
    <ligand>
        <name>Mg(2+)</name>
        <dbReference type="ChEBI" id="CHEBI:18420"/>
    </ligand>
</feature>
<feature type="transmembrane region" description="Helical" evidence="8">
    <location>
        <begin position="196"/>
        <end position="214"/>
    </location>
</feature>
<accession>A0A0N8KMW1</accession>
<keyword evidence="7" id="KW-0479">Metal-binding</keyword>
<dbReference type="GO" id="GO:0071555">
    <property type="term" value="P:cell wall organization"/>
    <property type="evidence" value="ECO:0007669"/>
    <property type="project" value="TreeGrafter"/>
</dbReference>
<dbReference type="InterPro" id="IPR000715">
    <property type="entry name" value="Glycosyl_transferase_4"/>
</dbReference>
<organism evidence="9 10">
    <name type="scientific">Phormidesmis priestleyi Ana</name>
    <dbReference type="NCBI Taxonomy" id="1666911"/>
    <lineage>
        <taxon>Bacteria</taxon>
        <taxon>Bacillati</taxon>
        <taxon>Cyanobacteriota</taxon>
        <taxon>Cyanophyceae</taxon>
        <taxon>Leptolyngbyales</taxon>
        <taxon>Leptolyngbyaceae</taxon>
        <taxon>Phormidesmis</taxon>
    </lineage>
</organism>
<dbReference type="GO" id="GO:0009103">
    <property type="term" value="P:lipopolysaccharide biosynthetic process"/>
    <property type="evidence" value="ECO:0007669"/>
    <property type="project" value="TreeGrafter"/>
</dbReference>
<dbReference type="InterPro" id="IPR018480">
    <property type="entry name" value="PNAcMuramoyl-5peptid_Trfase_CS"/>
</dbReference>
<comment type="caution">
    <text evidence="9">The sequence shown here is derived from an EMBL/GenBank/DDBJ whole genome shotgun (WGS) entry which is preliminary data.</text>
</comment>
<feature type="transmembrane region" description="Helical" evidence="8">
    <location>
        <begin position="250"/>
        <end position="270"/>
    </location>
</feature>
<keyword evidence="7" id="KW-0460">Magnesium</keyword>
<protein>
    <submittedName>
        <fullName evidence="9">UDP-GlcNAc:undecaprenyl-phosphate GlcNAc-1-phosphate transferase</fullName>
        <ecNumber evidence="9">2.7.8.33</ecNumber>
    </submittedName>
</protein>
<dbReference type="GO" id="GO:0044038">
    <property type="term" value="P:cell wall macromolecule biosynthetic process"/>
    <property type="evidence" value="ECO:0007669"/>
    <property type="project" value="TreeGrafter"/>
</dbReference>
<comment type="subcellular location">
    <subcellularLocation>
        <location evidence="1">Cell membrane</location>
        <topology evidence="1">Multi-pass membrane protein</topology>
    </subcellularLocation>
</comment>
<evidence type="ECO:0000256" key="6">
    <source>
        <dbReference type="ARBA" id="ARBA00023136"/>
    </source>
</evidence>
<dbReference type="EC" id="2.7.8.33" evidence="9"/>
<name>A0A0N8KMW1_9CYAN</name>
<evidence type="ECO:0000256" key="1">
    <source>
        <dbReference type="ARBA" id="ARBA00004651"/>
    </source>
</evidence>
<feature type="transmembrane region" description="Helical" evidence="8">
    <location>
        <begin position="81"/>
        <end position="100"/>
    </location>
</feature>
<dbReference type="STRING" id="1666911.HLUCCA11_12945"/>
<dbReference type="GO" id="GO:0036380">
    <property type="term" value="F:UDP-N-acetylglucosamine-undecaprenyl-phosphate N-acetylglucosaminephosphotransferase activity"/>
    <property type="evidence" value="ECO:0007669"/>
    <property type="project" value="UniProtKB-EC"/>
</dbReference>
<dbReference type="GO" id="GO:0005886">
    <property type="term" value="C:plasma membrane"/>
    <property type="evidence" value="ECO:0007669"/>
    <property type="project" value="UniProtKB-SubCell"/>
</dbReference>
<dbReference type="PANTHER" id="PTHR22926:SF3">
    <property type="entry name" value="UNDECAPRENYL-PHOSPHATE ALPHA-N-ACETYLGLUCOSAMINYL 1-PHOSPHATE TRANSFERASE"/>
    <property type="match status" value="1"/>
</dbReference>
<dbReference type="Proteomes" id="UP000050465">
    <property type="component" value="Unassembled WGS sequence"/>
</dbReference>
<evidence type="ECO:0000256" key="3">
    <source>
        <dbReference type="ARBA" id="ARBA00022679"/>
    </source>
</evidence>
<dbReference type="Pfam" id="PF00953">
    <property type="entry name" value="Glycos_transf_4"/>
    <property type="match status" value="1"/>
</dbReference>